<evidence type="ECO:0000313" key="5">
    <source>
        <dbReference type="Proteomes" id="UP000321933"/>
    </source>
</evidence>
<dbReference type="AlphaFoldDB" id="A0A5C9A196"/>
<dbReference type="EMBL" id="VRYZ01000002">
    <property type="protein sequence ID" value="TXS93377.1"/>
    <property type="molecule type" value="Genomic_DNA"/>
</dbReference>
<proteinExistence type="inferred from homology"/>
<accession>A0A5C9A196</accession>
<dbReference type="OrthoDB" id="7708309at2"/>
<dbReference type="Proteomes" id="UP000321933">
    <property type="component" value="Unassembled WGS sequence"/>
</dbReference>
<dbReference type="SMART" id="SM00062">
    <property type="entry name" value="PBPb"/>
    <property type="match status" value="1"/>
</dbReference>
<feature type="domain" description="Solute-binding protein family 3/N-terminal" evidence="3">
    <location>
        <begin position="52"/>
        <end position="275"/>
    </location>
</feature>
<dbReference type="PANTHER" id="PTHR35936">
    <property type="entry name" value="MEMBRANE-BOUND LYTIC MUREIN TRANSGLYCOSYLASE F"/>
    <property type="match status" value="1"/>
</dbReference>
<evidence type="ECO:0000256" key="1">
    <source>
        <dbReference type="ARBA" id="ARBA00010333"/>
    </source>
</evidence>
<evidence type="ECO:0000259" key="3">
    <source>
        <dbReference type="SMART" id="SM00062"/>
    </source>
</evidence>
<reference evidence="4 5" key="1">
    <citation type="submission" date="2019-08" db="EMBL/GenBank/DDBJ databases">
        <title>Parahaliea maris sp. nov., isolated from the surface seawater.</title>
        <authorList>
            <person name="Liu Y."/>
        </authorList>
    </citation>
    <scope>NUCLEOTIDE SEQUENCE [LARGE SCALE GENOMIC DNA]</scope>
    <source>
        <strain evidence="4 5">S2-26</strain>
    </source>
</reference>
<evidence type="ECO:0000313" key="4">
    <source>
        <dbReference type="EMBL" id="TXS93377.1"/>
    </source>
</evidence>
<comment type="similarity">
    <text evidence="1">Belongs to the bacterial solute-binding protein 3 family.</text>
</comment>
<dbReference type="InterPro" id="IPR001638">
    <property type="entry name" value="Solute-binding_3/MltF_N"/>
</dbReference>
<sequence>MRVERCIERRRLRAPGKSPTMLGILLSGRVMKTLTTFVALCLLCAAPVYAQALRVGMSPDYPPLAYREEGRVVGIEADNATAVGKILGREVKLVPMAFEQLIPALQAGEVDVLMSGLSVTAGRSGKVEFTEPYMQVGQMAIMHRDKIARFAQPWAVFREGVRVGVEPETTGAAFAARELPDAEVSFFADPEQAFSALRADRIDLYIHDAPTSWQLANSAENEDLISTYSPLTEEMLAWAVNKGNVALRDELNKALQLMRSSGTLSYIQSRWIPVQVEVKTP</sequence>
<keyword evidence="5" id="KW-1185">Reference proteome</keyword>
<evidence type="ECO:0000256" key="2">
    <source>
        <dbReference type="ARBA" id="ARBA00022729"/>
    </source>
</evidence>
<name>A0A5C9A196_9GAMM</name>
<dbReference type="Pfam" id="PF00497">
    <property type="entry name" value="SBP_bac_3"/>
    <property type="match status" value="1"/>
</dbReference>
<comment type="caution">
    <text evidence="4">The sequence shown here is derived from an EMBL/GenBank/DDBJ whole genome shotgun (WGS) entry which is preliminary data.</text>
</comment>
<organism evidence="4 5">
    <name type="scientific">Parahaliea aestuarii</name>
    <dbReference type="NCBI Taxonomy" id="1852021"/>
    <lineage>
        <taxon>Bacteria</taxon>
        <taxon>Pseudomonadati</taxon>
        <taxon>Pseudomonadota</taxon>
        <taxon>Gammaproteobacteria</taxon>
        <taxon>Cellvibrionales</taxon>
        <taxon>Halieaceae</taxon>
        <taxon>Parahaliea</taxon>
    </lineage>
</organism>
<keyword evidence="2" id="KW-0732">Signal</keyword>
<dbReference type="PANTHER" id="PTHR35936:SF17">
    <property type="entry name" value="ARGININE-BINDING EXTRACELLULAR PROTEIN ARTP"/>
    <property type="match status" value="1"/>
</dbReference>
<protein>
    <submittedName>
        <fullName evidence="4">Transporter substrate-binding domain-containing protein</fullName>
    </submittedName>
</protein>
<gene>
    <name evidence="4" type="ORF">FVW59_05960</name>
</gene>
<dbReference type="Gene3D" id="3.40.190.10">
    <property type="entry name" value="Periplasmic binding protein-like II"/>
    <property type="match status" value="2"/>
</dbReference>
<dbReference type="SUPFAM" id="SSF53850">
    <property type="entry name" value="Periplasmic binding protein-like II"/>
    <property type="match status" value="1"/>
</dbReference>